<keyword evidence="1" id="KW-0812">Transmembrane</keyword>
<keyword evidence="1" id="KW-0472">Membrane</keyword>
<feature type="transmembrane region" description="Helical" evidence="1">
    <location>
        <begin position="103"/>
        <end position="122"/>
    </location>
</feature>
<feature type="transmembrane region" description="Helical" evidence="1">
    <location>
        <begin position="45"/>
        <end position="65"/>
    </location>
</feature>
<dbReference type="InterPro" id="IPR007360">
    <property type="entry name" value="SirB"/>
</dbReference>
<dbReference type="AlphaFoldDB" id="A0A846MXK6"/>
<dbReference type="PANTHER" id="PTHR39594:SF1">
    <property type="entry name" value="PROTEIN YCHQ"/>
    <property type="match status" value="1"/>
</dbReference>
<accession>A0A846MXK6</accession>
<proteinExistence type="predicted"/>
<evidence type="ECO:0000256" key="1">
    <source>
        <dbReference type="SAM" id="Phobius"/>
    </source>
</evidence>
<evidence type="ECO:0000313" key="3">
    <source>
        <dbReference type="Proteomes" id="UP000570514"/>
    </source>
</evidence>
<dbReference type="RefSeq" id="WP_167081622.1">
    <property type="nucleotide sequence ID" value="NZ_BAAADC010000001.1"/>
</dbReference>
<keyword evidence="3" id="KW-1185">Reference proteome</keyword>
<organism evidence="2 3">
    <name type="scientific">Rhizomicrobium palustre</name>
    <dbReference type="NCBI Taxonomy" id="189966"/>
    <lineage>
        <taxon>Bacteria</taxon>
        <taxon>Pseudomonadati</taxon>
        <taxon>Pseudomonadota</taxon>
        <taxon>Alphaproteobacteria</taxon>
        <taxon>Micropepsales</taxon>
        <taxon>Micropepsaceae</taxon>
        <taxon>Rhizomicrobium</taxon>
    </lineage>
</organism>
<comment type="caution">
    <text evidence="2">The sequence shown here is derived from an EMBL/GenBank/DDBJ whole genome shotgun (WGS) entry which is preliminary data.</text>
</comment>
<feature type="transmembrane region" description="Helical" evidence="1">
    <location>
        <begin position="71"/>
        <end position="91"/>
    </location>
</feature>
<feature type="transmembrane region" description="Helical" evidence="1">
    <location>
        <begin position="12"/>
        <end position="33"/>
    </location>
</feature>
<dbReference type="Proteomes" id="UP000570514">
    <property type="component" value="Unassembled WGS sequence"/>
</dbReference>
<dbReference type="GO" id="GO:0005886">
    <property type="term" value="C:plasma membrane"/>
    <property type="evidence" value="ECO:0007669"/>
    <property type="project" value="TreeGrafter"/>
</dbReference>
<reference evidence="2 3" key="1">
    <citation type="submission" date="2020-03" db="EMBL/GenBank/DDBJ databases">
        <title>Genomic Encyclopedia of Type Strains, Phase IV (KMG-IV): sequencing the most valuable type-strain genomes for metagenomic binning, comparative biology and taxonomic classification.</title>
        <authorList>
            <person name="Goeker M."/>
        </authorList>
    </citation>
    <scope>NUCLEOTIDE SEQUENCE [LARGE SCALE GENOMIC DNA]</scope>
    <source>
        <strain evidence="2 3">DSM 19867</strain>
    </source>
</reference>
<name>A0A846MXK6_9PROT</name>
<sequence length="135" mass="14455">MDPVHSAVLHVHLAAVAASGGLFFLRGLGLLLLRQRWPMAASVRYLSYTVDSILLAAAITLTVIIQQYPFANAWLTAKVLLVVVYIVLGSIALKRGKTQTHRLIAFGAALAVFVFIASIAHAKSPFGFFAPLLAG</sequence>
<gene>
    <name evidence="2" type="ORF">FHS83_001068</name>
</gene>
<dbReference type="PANTHER" id="PTHR39594">
    <property type="entry name" value="PROTEIN YCHQ"/>
    <property type="match status" value="1"/>
</dbReference>
<keyword evidence="1" id="KW-1133">Transmembrane helix</keyword>
<dbReference type="PIRSF" id="PIRSF005610">
    <property type="entry name" value="SirB"/>
    <property type="match status" value="1"/>
</dbReference>
<dbReference type="Pfam" id="PF04247">
    <property type="entry name" value="SirB"/>
    <property type="match status" value="1"/>
</dbReference>
<dbReference type="EMBL" id="JAASRM010000001">
    <property type="protein sequence ID" value="NIK87750.1"/>
    <property type="molecule type" value="Genomic_DNA"/>
</dbReference>
<protein>
    <submittedName>
        <fullName evidence="2">Putative membrane protein SirB2</fullName>
    </submittedName>
</protein>
<evidence type="ECO:0000313" key="2">
    <source>
        <dbReference type="EMBL" id="NIK87750.1"/>
    </source>
</evidence>